<name>A0ABY9EHM1_9GAMM</name>
<dbReference type="EMBL" id="CP098024">
    <property type="protein sequence ID" value="WKD51691.1"/>
    <property type="molecule type" value="Genomic_DNA"/>
</dbReference>
<protein>
    <submittedName>
        <fullName evidence="1">Uncharacterized protein</fullName>
    </submittedName>
</protein>
<proteinExistence type="predicted"/>
<reference evidence="1 2" key="1">
    <citation type="submission" date="2022-05" db="EMBL/GenBank/DDBJ databases">
        <title>Microbulbifer sp. nov., isolated from sponge.</title>
        <authorList>
            <person name="Gao L."/>
        </authorList>
    </citation>
    <scope>NUCLEOTIDE SEQUENCE [LARGE SCALE GENOMIC DNA]</scope>
    <source>
        <strain evidence="1 2">MI-G</strain>
        <plasmid evidence="1 2">unnamed</plasmid>
    </source>
</reference>
<keyword evidence="2" id="KW-1185">Reference proteome</keyword>
<organism evidence="1 2">
    <name type="scientific">Microbulbifer spongiae</name>
    <dbReference type="NCBI Taxonomy" id="2944933"/>
    <lineage>
        <taxon>Bacteria</taxon>
        <taxon>Pseudomonadati</taxon>
        <taxon>Pseudomonadota</taxon>
        <taxon>Gammaproteobacteria</taxon>
        <taxon>Cellvibrionales</taxon>
        <taxon>Microbulbiferaceae</taxon>
        <taxon>Microbulbifer</taxon>
    </lineage>
</organism>
<dbReference type="RefSeq" id="WP_301419254.1">
    <property type="nucleotide sequence ID" value="NZ_CP098024.1"/>
</dbReference>
<dbReference type="Proteomes" id="UP001321520">
    <property type="component" value="Plasmid unnamed"/>
</dbReference>
<accession>A0ABY9EHM1</accession>
<evidence type="ECO:0000313" key="1">
    <source>
        <dbReference type="EMBL" id="WKD51691.1"/>
    </source>
</evidence>
<geneLocation type="plasmid" evidence="1 2">
    <name>unnamed</name>
</geneLocation>
<gene>
    <name evidence="1" type="ORF">M8T91_18725</name>
</gene>
<evidence type="ECO:0000313" key="2">
    <source>
        <dbReference type="Proteomes" id="UP001321520"/>
    </source>
</evidence>
<keyword evidence="1" id="KW-0614">Plasmid</keyword>
<sequence length="130" mass="14318">MFIAFTPTRLHPAGPGKLEAVLKQYDSGAPKVEGREHKALSGATETTVYRIEREYQCRTAPITLSPAGLAVWDTFAASCGAGEFFTFDPFGTEAAPDAPGTVQLKFRSFKQQRQPAWRFVFSFTIVEILA</sequence>